<dbReference type="KEGG" id="bkw:BkAM31D_21175"/>
<dbReference type="Proteomes" id="UP000193006">
    <property type="component" value="Chromosome"/>
</dbReference>
<name>A0A1X9MHN0_9BACI</name>
<dbReference type="RefSeq" id="WP_066160432.1">
    <property type="nucleotide sequence ID" value="NZ_CP020814.1"/>
</dbReference>
<sequence length="92" mass="10321">MNLGKAALTAHVLHDVNEERIRQNEKWGLQRHQHGVWLSILVEEVGEVAEAIQKGMVSEKETDAHDLYNELIQVAAVAVAIAEQVKEEEINV</sequence>
<evidence type="ECO:0000313" key="3">
    <source>
        <dbReference type="Proteomes" id="UP000193006"/>
    </source>
</evidence>
<organism evidence="2 3">
    <name type="scientific">Halalkalibacter krulwichiae</name>
    <dbReference type="NCBI Taxonomy" id="199441"/>
    <lineage>
        <taxon>Bacteria</taxon>
        <taxon>Bacillati</taxon>
        <taxon>Bacillota</taxon>
        <taxon>Bacilli</taxon>
        <taxon>Bacillales</taxon>
        <taxon>Bacillaceae</taxon>
        <taxon>Halalkalibacter</taxon>
    </lineage>
</organism>
<feature type="domain" description="NTP pyrophosphohydrolase MazG-like" evidence="1">
    <location>
        <begin position="37"/>
        <end position="88"/>
    </location>
</feature>
<dbReference type="Gene3D" id="1.10.287.1080">
    <property type="entry name" value="MazG-like"/>
    <property type="match status" value="1"/>
</dbReference>
<dbReference type="AlphaFoldDB" id="A0A1X9MHN0"/>
<dbReference type="InterPro" id="IPR004518">
    <property type="entry name" value="MazG-like_dom"/>
</dbReference>
<dbReference type="Pfam" id="PF03819">
    <property type="entry name" value="MazG"/>
    <property type="match status" value="1"/>
</dbReference>
<protein>
    <recommendedName>
        <fullName evidence="1">NTP pyrophosphohydrolase MazG-like domain-containing protein</fullName>
    </recommendedName>
</protein>
<reference evidence="2 3" key="1">
    <citation type="submission" date="2017-04" db="EMBL/GenBank/DDBJ databases">
        <title>Bacillus krulwichiae AM31D Genome sequencing and assembly.</title>
        <authorList>
            <person name="Krulwich T.A."/>
            <person name="Anastor L."/>
            <person name="Ehrlich R."/>
            <person name="Ehrlich G.D."/>
            <person name="Janto B."/>
        </authorList>
    </citation>
    <scope>NUCLEOTIDE SEQUENCE [LARGE SCALE GENOMIC DNA]</scope>
    <source>
        <strain evidence="2 3">AM31D</strain>
    </source>
</reference>
<gene>
    <name evidence="2" type="ORF">BkAM31D_21175</name>
</gene>
<dbReference type="SUPFAM" id="SSF101386">
    <property type="entry name" value="all-alpha NTP pyrophosphatases"/>
    <property type="match status" value="1"/>
</dbReference>
<evidence type="ECO:0000259" key="1">
    <source>
        <dbReference type="Pfam" id="PF03819"/>
    </source>
</evidence>
<accession>A0A1X9MHN0</accession>
<proteinExistence type="predicted"/>
<dbReference type="STRING" id="199441.BkAM31D_21175"/>
<keyword evidence="3" id="KW-1185">Reference proteome</keyword>
<dbReference type="EMBL" id="CP020814">
    <property type="protein sequence ID" value="ARK32154.1"/>
    <property type="molecule type" value="Genomic_DNA"/>
</dbReference>
<evidence type="ECO:0000313" key="2">
    <source>
        <dbReference type="EMBL" id="ARK32154.1"/>
    </source>
</evidence>